<proteinExistence type="predicted"/>
<evidence type="ECO:0000259" key="9">
    <source>
        <dbReference type="PROSITE" id="PS50113"/>
    </source>
</evidence>
<evidence type="ECO:0000256" key="2">
    <source>
        <dbReference type="ARBA" id="ARBA00012438"/>
    </source>
</evidence>
<dbReference type="AlphaFoldDB" id="A0A8D4VPV2"/>
<evidence type="ECO:0000313" key="11">
    <source>
        <dbReference type="Proteomes" id="UP000824988"/>
    </source>
</evidence>
<evidence type="ECO:0000313" key="10">
    <source>
        <dbReference type="EMBL" id="BBL71512.1"/>
    </source>
</evidence>
<dbReference type="SMART" id="SM00387">
    <property type="entry name" value="HATPase_c"/>
    <property type="match status" value="1"/>
</dbReference>
<reference evidence="10" key="1">
    <citation type="submission" date="2019-06" db="EMBL/GenBank/DDBJ databases">
        <title>Complete genome sequence of Methylogaea oryzae strain JCM16910.</title>
        <authorList>
            <person name="Asakawa S."/>
        </authorList>
    </citation>
    <scope>NUCLEOTIDE SEQUENCE</scope>
    <source>
        <strain evidence="10">E10</strain>
    </source>
</reference>
<dbReference type="InterPro" id="IPR052162">
    <property type="entry name" value="Sensor_kinase/Photoreceptor"/>
</dbReference>
<dbReference type="Pfam" id="PF11563">
    <property type="entry name" value="Protoglobin"/>
    <property type="match status" value="1"/>
</dbReference>
<dbReference type="EC" id="2.7.13.3" evidence="2"/>
<protein>
    <recommendedName>
        <fullName evidence="2">histidine kinase</fullName>
        <ecNumber evidence="2">2.7.13.3</ecNumber>
    </recommendedName>
</protein>
<dbReference type="InterPro" id="IPR001610">
    <property type="entry name" value="PAC"/>
</dbReference>
<dbReference type="NCBIfam" id="TIGR00229">
    <property type="entry name" value="sensory_box"/>
    <property type="match status" value="1"/>
</dbReference>
<feature type="domain" description="FHA" evidence="6">
    <location>
        <begin position="1"/>
        <end position="59"/>
    </location>
</feature>
<evidence type="ECO:0000259" key="6">
    <source>
        <dbReference type="PROSITE" id="PS50006"/>
    </source>
</evidence>
<dbReference type="InterPro" id="IPR003594">
    <property type="entry name" value="HATPase_dom"/>
</dbReference>
<dbReference type="GO" id="GO:0000155">
    <property type="term" value="F:phosphorelay sensor kinase activity"/>
    <property type="evidence" value="ECO:0007669"/>
    <property type="project" value="InterPro"/>
</dbReference>
<dbReference type="InterPro" id="IPR003661">
    <property type="entry name" value="HisK_dim/P_dom"/>
</dbReference>
<dbReference type="RefSeq" id="WP_246598835.1">
    <property type="nucleotide sequence ID" value="NZ_AP019782.1"/>
</dbReference>
<dbReference type="CDD" id="cd16921">
    <property type="entry name" value="HATPase_FilI-like"/>
    <property type="match status" value="1"/>
</dbReference>
<feature type="domain" description="PAS" evidence="8">
    <location>
        <begin position="176"/>
        <end position="222"/>
    </location>
</feature>
<dbReference type="GO" id="GO:0020037">
    <property type="term" value="F:heme binding"/>
    <property type="evidence" value="ECO:0007669"/>
    <property type="project" value="InterPro"/>
</dbReference>
<dbReference type="SMART" id="SM00086">
    <property type="entry name" value="PAC"/>
    <property type="match status" value="1"/>
</dbReference>
<dbReference type="FunFam" id="3.30.565.10:FF:000006">
    <property type="entry name" value="Sensor histidine kinase WalK"/>
    <property type="match status" value="1"/>
</dbReference>
<dbReference type="Pfam" id="PF13426">
    <property type="entry name" value="PAS_9"/>
    <property type="match status" value="1"/>
</dbReference>
<dbReference type="EMBL" id="AP019782">
    <property type="protein sequence ID" value="BBL71512.1"/>
    <property type="molecule type" value="Genomic_DNA"/>
</dbReference>
<dbReference type="PROSITE" id="PS50109">
    <property type="entry name" value="HIS_KIN"/>
    <property type="match status" value="1"/>
</dbReference>
<dbReference type="InterPro" id="IPR044398">
    <property type="entry name" value="Globin-sensor_dom"/>
</dbReference>
<feature type="domain" description="PAC" evidence="9">
    <location>
        <begin position="248"/>
        <end position="300"/>
    </location>
</feature>
<dbReference type="InterPro" id="IPR000014">
    <property type="entry name" value="PAS"/>
</dbReference>
<feature type="domain" description="Histidine kinase" evidence="7">
    <location>
        <begin position="318"/>
        <end position="531"/>
    </location>
</feature>
<gene>
    <name evidence="10" type="ORF">MoryE10_21180</name>
</gene>
<evidence type="ECO:0000259" key="7">
    <source>
        <dbReference type="PROSITE" id="PS50109"/>
    </source>
</evidence>
<dbReference type="CDD" id="cd00130">
    <property type="entry name" value="PAS"/>
    <property type="match status" value="1"/>
</dbReference>
<evidence type="ECO:0000259" key="8">
    <source>
        <dbReference type="PROSITE" id="PS50112"/>
    </source>
</evidence>
<keyword evidence="3" id="KW-0597">Phosphoprotein</keyword>
<dbReference type="InterPro" id="IPR000253">
    <property type="entry name" value="FHA_dom"/>
</dbReference>
<keyword evidence="11" id="KW-1185">Reference proteome</keyword>
<dbReference type="Proteomes" id="UP000824988">
    <property type="component" value="Chromosome"/>
</dbReference>
<comment type="catalytic activity">
    <reaction evidence="1">
        <text>ATP + protein L-histidine = ADP + protein N-phospho-L-histidine.</text>
        <dbReference type="EC" id="2.7.13.3"/>
    </reaction>
</comment>
<name>A0A8D4VPV2_9GAMM</name>
<dbReference type="CDD" id="cd00082">
    <property type="entry name" value="HisKA"/>
    <property type="match status" value="1"/>
</dbReference>
<dbReference type="PROSITE" id="PS50006">
    <property type="entry name" value="FHA_DOMAIN"/>
    <property type="match status" value="1"/>
</dbReference>
<dbReference type="PROSITE" id="PS50112">
    <property type="entry name" value="PAS"/>
    <property type="match status" value="1"/>
</dbReference>
<evidence type="ECO:0000256" key="1">
    <source>
        <dbReference type="ARBA" id="ARBA00000085"/>
    </source>
</evidence>
<dbReference type="KEGG" id="moz:MoryE10_21180"/>
<evidence type="ECO:0000256" key="3">
    <source>
        <dbReference type="ARBA" id="ARBA00022553"/>
    </source>
</evidence>
<dbReference type="GO" id="GO:0019825">
    <property type="term" value="F:oxygen binding"/>
    <property type="evidence" value="ECO:0007669"/>
    <property type="project" value="InterPro"/>
</dbReference>
<dbReference type="GO" id="GO:0005886">
    <property type="term" value="C:plasma membrane"/>
    <property type="evidence" value="ECO:0007669"/>
    <property type="project" value="UniProtKB-ARBA"/>
</dbReference>
<evidence type="ECO:0000256" key="4">
    <source>
        <dbReference type="ARBA" id="ARBA00022679"/>
    </source>
</evidence>
<dbReference type="SMART" id="SM00388">
    <property type="entry name" value="HisKA"/>
    <property type="match status" value="1"/>
</dbReference>
<organism evidence="10 11">
    <name type="scientific">Methylogaea oryzae</name>
    <dbReference type="NCBI Taxonomy" id="1295382"/>
    <lineage>
        <taxon>Bacteria</taxon>
        <taxon>Pseudomonadati</taxon>
        <taxon>Pseudomonadota</taxon>
        <taxon>Gammaproteobacteria</taxon>
        <taxon>Methylococcales</taxon>
        <taxon>Methylococcaceae</taxon>
        <taxon>Methylogaea</taxon>
    </lineage>
</organism>
<dbReference type="PANTHER" id="PTHR43304:SF1">
    <property type="entry name" value="PAC DOMAIN-CONTAINING PROTEIN"/>
    <property type="match status" value="1"/>
</dbReference>
<dbReference type="PROSITE" id="PS50113">
    <property type="entry name" value="PAC"/>
    <property type="match status" value="1"/>
</dbReference>
<evidence type="ECO:0000256" key="5">
    <source>
        <dbReference type="ARBA" id="ARBA00022777"/>
    </source>
</evidence>
<keyword evidence="4" id="KW-0808">Transferase</keyword>
<dbReference type="PANTHER" id="PTHR43304">
    <property type="entry name" value="PHYTOCHROME-LIKE PROTEIN CPH1"/>
    <property type="match status" value="1"/>
</dbReference>
<dbReference type="SMART" id="SM00091">
    <property type="entry name" value="PAS"/>
    <property type="match status" value="1"/>
</dbReference>
<dbReference type="InterPro" id="IPR005467">
    <property type="entry name" value="His_kinase_dom"/>
</dbReference>
<dbReference type="InterPro" id="IPR000700">
    <property type="entry name" value="PAS-assoc_C"/>
</dbReference>
<keyword evidence="5" id="KW-0418">Kinase</keyword>
<dbReference type="Pfam" id="PF00512">
    <property type="entry name" value="HisKA"/>
    <property type="match status" value="1"/>
</dbReference>
<sequence length="537" mass="59871">MNKLTNDNADLAAAMGISEEEIARRHAFLHFGPAEASVLRRVHDHLKGRHGPFVDSFYAHLHTFEETRAMLADPALVQRLKQKQEAYFDSLTAGEYGLAYATERLKIGLAHQQIGLKPQWYVGAYGQYLTWMLPEICQALEQDAEASMAAMLALMKTILFDIELAINAYFHADHEMLRLFAQVFESNIEGVLITDTQGRILHANHKVAAIAGYQPQELMGKSVQLLLSAQEQGDFAEHWTDAKASGIWQGEAQFQGCDGHRFPAWVNISGVKDEAGATTHFVVEFSDITEYRNAQEALQERTDELARSNKELEQFAYVASHDLQEPLRMVASFTQLLSRRYKGKLDADADEFIGFAVDGATRMQRLINDLLAYSRVGTHGKSLEPIDANVSLQRALANLRLVIEESGAEIVCDTLPTVTGDASQLTQLLQNLIGNAIKFRGDAAPRVQLTVTPEEKAWRFEVRDNGIGLAPEFAERIFVIFQRLHTKEQYPGTGIGLAICKKIVERHGGRIWVESEPGQGAAFCFTLPNTASQERSL</sequence>
<dbReference type="Pfam" id="PF02518">
    <property type="entry name" value="HATPase_c"/>
    <property type="match status" value="1"/>
</dbReference>
<accession>A0A8D4VPV2</accession>